<evidence type="ECO:0000313" key="2">
    <source>
        <dbReference type="Proteomes" id="UP001497680"/>
    </source>
</evidence>
<keyword evidence="2" id="KW-1185">Reference proteome</keyword>
<reference evidence="1 2" key="1">
    <citation type="journal article" date="2022" name="New Phytol.">
        <title>Ecological generalism drives hyperdiversity of secondary metabolite gene clusters in xylarialean endophytes.</title>
        <authorList>
            <person name="Franco M.E.E."/>
            <person name="Wisecaver J.H."/>
            <person name="Arnold A.E."/>
            <person name="Ju Y.M."/>
            <person name="Slot J.C."/>
            <person name="Ahrendt S."/>
            <person name="Moore L.P."/>
            <person name="Eastman K.E."/>
            <person name="Scott K."/>
            <person name="Konkel Z."/>
            <person name="Mondo S.J."/>
            <person name="Kuo A."/>
            <person name="Hayes R.D."/>
            <person name="Haridas S."/>
            <person name="Andreopoulos B."/>
            <person name="Riley R."/>
            <person name="LaButti K."/>
            <person name="Pangilinan J."/>
            <person name="Lipzen A."/>
            <person name="Amirebrahimi M."/>
            <person name="Yan J."/>
            <person name="Adam C."/>
            <person name="Keymanesh K."/>
            <person name="Ng V."/>
            <person name="Louie K."/>
            <person name="Northen T."/>
            <person name="Drula E."/>
            <person name="Henrissat B."/>
            <person name="Hsieh H.M."/>
            <person name="Youens-Clark K."/>
            <person name="Lutzoni F."/>
            <person name="Miadlikowska J."/>
            <person name="Eastwood D.C."/>
            <person name="Hamelin R.C."/>
            <person name="Grigoriev I.V."/>
            <person name="U'Ren J.M."/>
        </authorList>
    </citation>
    <scope>NUCLEOTIDE SEQUENCE [LARGE SCALE GENOMIC DNA]</scope>
    <source>
        <strain evidence="1 2">ER1909</strain>
    </source>
</reference>
<dbReference type="Proteomes" id="UP001497680">
    <property type="component" value="Unassembled WGS sequence"/>
</dbReference>
<gene>
    <name evidence="1" type="ORF">F4821DRAFT_274473</name>
</gene>
<evidence type="ECO:0000313" key="1">
    <source>
        <dbReference type="EMBL" id="KAI6081982.1"/>
    </source>
</evidence>
<comment type="caution">
    <text evidence="1">The sequence shown here is derived from an EMBL/GenBank/DDBJ whole genome shotgun (WGS) entry which is preliminary data.</text>
</comment>
<name>A0ACC0CNM0_9PEZI</name>
<sequence length="463" mass="52774">MRTKELRRIILVVPLLLIFYTGFLYLRSQSPGSCHQINSSVGRTFCNIYDTVQQKQEHVAHQVDIGGSAPGDIDDDDTADGYGELSLPDPNETHTELFSVSTPDRKYFRLRFGDQKTINPNIIPHPLLENTWVIVAQQHDPEETTHTQFIELACDAAFDESNSELRCLFPPIPLPIAPTGLGNCKDELEFFSLNVGPHDARVFYGPQTLLTIYGSNSHETCFGQWIQDFRVLVNWRSDREDDQEQERPFKLGTELHRPNPNSVTEKNWFVFWDADSQMYAHYDIAPRRAFARLNTDGSATGPDLAPLAAAAGDEQCMDKYMPQPGPEHESIHQATNSLSVTMCRRHNPDCEPNDGNTFLFTIFQHKTFRDFHSVYEPYVMVFQRRPPFEVYGISRKPLWIHGRETQSQMFYVTSVSWKVSGQRYHGYLDDVLFLGFGIEDRESAGIDVLASDLLADLNLCVKA</sequence>
<protein>
    <submittedName>
        <fullName evidence="1">Uncharacterized protein</fullName>
    </submittedName>
</protein>
<accession>A0ACC0CNM0</accession>
<proteinExistence type="predicted"/>
<dbReference type="EMBL" id="MU394381">
    <property type="protein sequence ID" value="KAI6081982.1"/>
    <property type="molecule type" value="Genomic_DNA"/>
</dbReference>
<organism evidence="1 2">
    <name type="scientific">Hypoxylon rubiginosum</name>
    <dbReference type="NCBI Taxonomy" id="110542"/>
    <lineage>
        <taxon>Eukaryota</taxon>
        <taxon>Fungi</taxon>
        <taxon>Dikarya</taxon>
        <taxon>Ascomycota</taxon>
        <taxon>Pezizomycotina</taxon>
        <taxon>Sordariomycetes</taxon>
        <taxon>Xylariomycetidae</taxon>
        <taxon>Xylariales</taxon>
        <taxon>Hypoxylaceae</taxon>
        <taxon>Hypoxylon</taxon>
    </lineage>
</organism>